<proteinExistence type="predicted"/>
<keyword evidence="1" id="KW-0472">Membrane</keyword>
<dbReference type="GO" id="GO:0016989">
    <property type="term" value="F:sigma factor antagonist activity"/>
    <property type="evidence" value="ECO:0007669"/>
    <property type="project" value="TreeGrafter"/>
</dbReference>
<dbReference type="Pfam" id="PF16344">
    <property type="entry name" value="FecR_C"/>
    <property type="match status" value="1"/>
</dbReference>
<dbReference type="PANTHER" id="PTHR30273">
    <property type="entry name" value="PERIPLASMIC SIGNAL SENSOR AND SIGMA FACTOR ACTIVATOR FECR-RELATED"/>
    <property type="match status" value="1"/>
</dbReference>
<comment type="caution">
    <text evidence="4">The sequence shown here is derived from an EMBL/GenBank/DDBJ whole genome shotgun (WGS) entry which is preliminary data.</text>
</comment>
<protein>
    <submittedName>
        <fullName evidence="4">FecR family protein</fullName>
    </submittedName>
</protein>
<evidence type="ECO:0000313" key="4">
    <source>
        <dbReference type="EMBL" id="TCC91054.1"/>
    </source>
</evidence>
<sequence>MEHSKQDLDRLIDKYLSGEATSDERNLLEQSYMKASSRTPMKDDLSKDARFNKIGVDSWESLMERINRMGTKRSVLWPRIAAAAAIFLVVGVGVLLYRNQTSKVVQTSAYTNDVAPGSSGATLTLASGKRIVLSDAMNGELAKEAGLSITKTADGQLVYEVKDQAKADENKINTLSTANGETYHVRLPDGSLVALNAASSLTYATSLNEGVDRRVKLVGEAYFEVFKDKKRPFIVESKGQEVEVLGTHFNINAYTNEPNIKTTLLEGSVRVTALTKHQNTQATTRNSQHLTPGQQSIISNGSNTIKVENADTEEAIAWKNGYFNLNNENIAGIMRKLSRWYDLEVEYRGKLPDVVLGGEIPRNTKLSQALKILEVSNNVHFIVEGKKIIVTPNVNNN</sequence>
<dbReference type="EMBL" id="SJSM01000015">
    <property type="protein sequence ID" value="TCC91054.1"/>
    <property type="molecule type" value="Genomic_DNA"/>
</dbReference>
<dbReference type="Gene3D" id="2.60.120.1440">
    <property type="match status" value="1"/>
</dbReference>
<organism evidence="4 5">
    <name type="scientific">Pedobacter hiemivivus</name>
    <dbReference type="NCBI Taxonomy" id="2530454"/>
    <lineage>
        <taxon>Bacteria</taxon>
        <taxon>Pseudomonadati</taxon>
        <taxon>Bacteroidota</taxon>
        <taxon>Sphingobacteriia</taxon>
        <taxon>Sphingobacteriales</taxon>
        <taxon>Sphingobacteriaceae</taxon>
        <taxon>Pedobacter</taxon>
    </lineage>
</organism>
<evidence type="ECO:0000259" key="3">
    <source>
        <dbReference type="Pfam" id="PF16344"/>
    </source>
</evidence>
<evidence type="ECO:0000259" key="2">
    <source>
        <dbReference type="Pfam" id="PF04773"/>
    </source>
</evidence>
<evidence type="ECO:0000313" key="5">
    <source>
        <dbReference type="Proteomes" id="UP000291117"/>
    </source>
</evidence>
<feature type="transmembrane region" description="Helical" evidence="1">
    <location>
        <begin position="76"/>
        <end position="97"/>
    </location>
</feature>
<accession>A0A4R0MYJ7</accession>
<keyword evidence="5" id="KW-1185">Reference proteome</keyword>
<keyword evidence="1" id="KW-1133">Transmembrane helix</keyword>
<dbReference type="InterPro" id="IPR012373">
    <property type="entry name" value="Ferrdict_sens_TM"/>
</dbReference>
<dbReference type="AlphaFoldDB" id="A0A4R0MYJ7"/>
<feature type="domain" description="FecR protein" evidence="2">
    <location>
        <begin position="174"/>
        <end position="270"/>
    </location>
</feature>
<dbReference type="InterPro" id="IPR006860">
    <property type="entry name" value="FecR"/>
</dbReference>
<dbReference type="Proteomes" id="UP000291117">
    <property type="component" value="Unassembled WGS sequence"/>
</dbReference>
<gene>
    <name evidence="4" type="ORF">EZ444_19315</name>
</gene>
<dbReference type="Gene3D" id="3.55.50.30">
    <property type="match status" value="1"/>
</dbReference>
<reference evidence="4 5" key="1">
    <citation type="submission" date="2019-02" db="EMBL/GenBank/DDBJ databases">
        <title>Pedobacter sp. RP-3-8 sp. nov., isolated from Arctic soil.</title>
        <authorList>
            <person name="Dahal R.H."/>
        </authorList>
    </citation>
    <scope>NUCLEOTIDE SEQUENCE [LARGE SCALE GENOMIC DNA]</scope>
    <source>
        <strain evidence="4 5">RP-3-8</strain>
    </source>
</reference>
<dbReference type="OrthoDB" id="1099963at2"/>
<dbReference type="RefSeq" id="WP_131610792.1">
    <property type="nucleotide sequence ID" value="NZ_SJSM01000015.1"/>
</dbReference>
<dbReference type="Pfam" id="PF04773">
    <property type="entry name" value="FecR"/>
    <property type="match status" value="1"/>
</dbReference>
<dbReference type="InterPro" id="IPR032508">
    <property type="entry name" value="FecR_C"/>
</dbReference>
<evidence type="ECO:0000256" key="1">
    <source>
        <dbReference type="SAM" id="Phobius"/>
    </source>
</evidence>
<name>A0A4R0MYJ7_9SPHI</name>
<feature type="domain" description="Protein FecR C-terminal" evidence="3">
    <location>
        <begin position="322"/>
        <end position="390"/>
    </location>
</feature>
<dbReference type="PANTHER" id="PTHR30273:SF2">
    <property type="entry name" value="PROTEIN FECR"/>
    <property type="match status" value="1"/>
</dbReference>
<keyword evidence="1" id="KW-0812">Transmembrane</keyword>